<evidence type="ECO:0000313" key="5">
    <source>
        <dbReference type="Proteomes" id="UP000824890"/>
    </source>
</evidence>
<dbReference type="InterPro" id="IPR042277">
    <property type="entry name" value="IST1-like"/>
</dbReference>
<dbReference type="PROSITE" id="PS51180">
    <property type="entry name" value="BRO1"/>
    <property type="match status" value="1"/>
</dbReference>
<gene>
    <name evidence="4" type="ORF">HID58_081133</name>
</gene>
<dbReference type="CDD" id="cd09247">
    <property type="entry name" value="BRO1_Alix_like_2"/>
    <property type="match status" value="1"/>
</dbReference>
<dbReference type="EMBL" id="JAGKQM010000018">
    <property type="protein sequence ID" value="KAH0863922.1"/>
    <property type="molecule type" value="Genomic_DNA"/>
</dbReference>
<dbReference type="Proteomes" id="UP000824890">
    <property type="component" value="Unassembled WGS sequence"/>
</dbReference>
<keyword evidence="5" id="KW-1185">Reference proteome</keyword>
<comment type="similarity">
    <text evidence="1">Belongs to the IST1 family.</text>
</comment>
<name>A0ABQ7Y8H0_BRANA</name>
<dbReference type="InterPro" id="IPR004328">
    <property type="entry name" value="BRO1_dom"/>
</dbReference>
<dbReference type="PANTHER" id="PTHR12161:SF89">
    <property type="entry name" value="BRO1 DOMAIN-CONTAINING PROTEIN"/>
    <property type="match status" value="1"/>
</dbReference>
<sequence>MNDGWVDHINLFSLGFSPLQLVAEQMGKKLDALLGRSFKTNKFKSLLNLAITRLSILKNQRQVRCSQATSDVTELLKLGHHENAYHRVDQVIKDQNTLDVLFFVHGYFTLLIDRVHLFEHNRDCPDEILEAVSGLLFAASRIGEFPELQEIRNVLISRFGKDMAARSIQLRSNCGVNPTIIQKLSTRHPPREVRMKVLKEIAAENNIVLKLEEASSTSTEIKSSDVPKAELTSEDGEGYELSDSVKRGKKKYKDVADAAQAAFESAAHAADAARAAVELSQFSPRAGGNSFSGSENKISEQEGNADDFRGGEVDLRSESKRSMSDSDEIIEDVPVMSFREDPVKLLEKDVVIYDSEEEIQYTTKPNTTTNVKEKQHVMDLPNRDTGHVDHTVHSVGDPFMRKVGLKGPVSVRTRQIVLEKVLSCDGPTTLQEVKNLSSKRKAVEESVNRTSNVTDAIAREMNRGITSCEQDLLKLGEYLPLLFNLVHDADKIKDVSGLKIRWSSGLISQTLIQRKCPKFFQVDNIMFELGMVIYFYALKLRERAMELVSTDVKKSITLYREASGVFHHLSHELLPSLLPSLPQGKLPELTPSLCSSLSLLCLAEGQAVTTKNAEESGRSASLLSKLHYGTTQMLSEASAHLSSRANGECKDLSSRFLEYVSAMRALHELKSQKHLAEVLESEERVGEAVGVLRRALAAARRSMPSKEDKWITIFKNERDEVRKKMAKYEKLNDFILQRIPVETELPFPKGETIVKLFPYIPTRWEQELRFK</sequence>
<dbReference type="Gene3D" id="1.25.40.280">
    <property type="entry name" value="alix/aip1 like domains"/>
    <property type="match status" value="1"/>
</dbReference>
<dbReference type="Gene3D" id="1.20.1260.60">
    <property type="entry name" value="Vacuolar protein sorting-associated protein Ist1"/>
    <property type="match status" value="1"/>
</dbReference>
<feature type="region of interest" description="Disordered" evidence="2">
    <location>
        <begin position="219"/>
        <end position="244"/>
    </location>
</feature>
<evidence type="ECO:0000256" key="1">
    <source>
        <dbReference type="ARBA" id="ARBA00005536"/>
    </source>
</evidence>
<protein>
    <recommendedName>
        <fullName evidence="3">BRO1 domain-containing protein</fullName>
    </recommendedName>
</protein>
<dbReference type="Pfam" id="PF03097">
    <property type="entry name" value="BRO1"/>
    <property type="match status" value="1"/>
</dbReference>
<feature type="compositionally biased region" description="Basic and acidic residues" evidence="2">
    <location>
        <begin position="306"/>
        <end position="324"/>
    </location>
</feature>
<evidence type="ECO:0000256" key="2">
    <source>
        <dbReference type="SAM" id="MobiDB-lite"/>
    </source>
</evidence>
<feature type="domain" description="BRO1" evidence="3">
    <location>
        <begin position="376"/>
        <end position="759"/>
    </location>
</feature>
<proteinExistence type="inferred from homology"/>
<dbReference type="SMART" id="SM01041">
    <property type="entry name" value="BRO1"/>
    <property type="match status" value="1"/>
</dbReference>
<feature type="region of interest" description="Disordered" evidence="2">
    <location>
        <begin position="283"/>
        <end position="325"/>
    </location>
</feature>
<dbReference type="Pfam" id="PF03398">
    <property type="entry name" value="Ist1"/>
    <property type="match status" value="1"/>
</dbReference>
<dbReference type="InterPro" id="IPR038499">
    <property type="entry name" value="BRO1_sf"/>
</dbReference>
<evidence type="ECO:0000313" key="4">
    <source>
        <dbReference type="EMBL" id="KAH0863922.1"/>
    </source>
</evidence>
<organism evidence="4 5">
    <name type="scientific">Brassica napus</name>
    <name type="common">Rape</name>
    <dbReference type="NCBI Taxonomy" id="3708"/>
    <lineage>
        <taxon>Eukaryota</taxon>
        <taxon>Viridiplantae</taxon>
        <taxon>Streptophyta</taxon>
        <taxon>Embryophyta</taxon>
        <taxon>Tracheophyta</taxon>
        <taxon>Spermatophyta</taxon>
        <taxon>Magnoliopsida</taxon>
        <taxon>eudicotyledons</taxon>
        <taxon>Gunneridae</taxon>
        <taxon>Pentapetalae</taxon>
        <taxon>rosids</taxon>
        <taxon>malvids</taxon>
        <taxon>Brassicales</taxon>
        <taxon>Brassicaceae</taxon>
        <taxon>Brassiceae</taxon>
        <taxon>Brassica</taxon>
    </lineage>
</organism>
<comment type="caution">
    <text evidence="4">The sequence shown here is derived from an EMBL/GenBank/DDBJ whole genome shotgun (WGS) entry which is preliminary data.</text>
</comment>
<evidence type="ECO:0000259" key="3">
    <source>
        <dbReference type="PROSITE" id="PS51180"/>
    </source>
</evidence>
<reference evidence="4 5" key="1">
    <citation type="submission" date="2021-05" db="EMBL/GenBank/DDBJ databases">
        <title>Genome Assembly of Synthetic Allotetraploid Brassica napus Reveals Homoeologous Exchanges between Subgenomes.</title>
        <authorList>
            <person name="Davis J.T."/>
        </authorList>
    </citation>
    <scope>NUCLEOTIDE SEQUENCE [LARGE SCALE GENOMIC DNA]</scope>
    <source>
        <strain evidence="5">cv. Da-Ae</strain>
        <tissue evidence="4">Seedling</tissue>
    </source>
</reference>
<dbReference type="InterPro" id="IPR005061">
    <property type="entry name" value="Ist1"/>
</dbReference>
<dbReference type="PANTHER" id="PTHR12161">
    <property type="entry name" value="IST1 FAMILY MEMBER"/>
    <property type="match status" value="1"/>
</dbReference>
<accession>A0ABQ7Y8H0</accession>